<dbReference type="OrthoDB" id="298100at2759"/>
<organism evidence="2 3">
    <name type="scientific">Paramecium sonneborni</name>
    <dbReference type="NCBI Taxonomy" id="65129"/>
    <lineage>
        <taxon>Eukaryota</taxon>
        <taxon>Sar</taxon>
        <taxon>Alveolata</taxon>
        <taxon>Ciliophora</taxon>
        <taxon>Intramacronucleata</taxon>
        <taxon>Oligohymenophorea</taxon>
        <taxon>Peniculida</taxon>
        <taxon>Parameciidae</taxon>
        <taxon>Paramecium</taxon>
    </lineage>
</organism>
<accession>A0A8S1P5J9</accession>
<reference evidence="2" key="1">
    <citation type="submission" date="2021-01" db="EMBL/GenBank/DDBJ databases">
        <authorList>
            <consortium name="Genoscope - CEA"/>
            <person name="William W."/>
        </authorList>
    </citation>
    <scope>NUCLEOTIDE SEQUENCE</scope>
</reference>
<evidence type="ECO:0000313" key="3">
    <source>
        <dbReference type="Proteomes" id="UP000692954"/>
    </source>
</evidence>
<feature type="transmembrane region" description="Helical" evidence="1">
    <location>
        <begin position="20"/>
        <end position="38"/>
    </location>
</feature>
<keyword evidence="1" id="KW-0472">Membrane</keyword>
<evidence type="ECO:0000313" key="2">
    <source>
        <dbReference type="EMBL" id="CAD8098310.1"/>
    </source>
</evidence>
<keyword evidence="3" id="KW-1185">Reference proteome</keyword>
<evidence type="ECO:0000256" key="1">
    <source>
        <dbReference type="SAM" id="Phobius"/>
    </source>
</evidence>
<gene>
    <name evidence="2" type="ORF">PSON_ATCC_30995.1.T0700047</name>
</gene>
<dbReference type="Proteomes" id="UP000692954">
    <property type="component" value="Unassembled WGS sequence"/>
</dbReference>
<keyword evidence="1" id="KW-0812">Transmembrane</keyword>
<name>A0A8S1P5J9_9CILI</name>
<evidence type="ECO:0008006" key="4">
    <source>
        <dbReference type="Google" id="ProtNLM"/>
    </source>
</evidence>
<dbReference type="EMBL" id="CAJJDN010000070">
    <property type="protein sequence ID" value="CAD8098310.1"/>
    <property type="molecule type" value="Genomic_DNA"/>
</dbReference>
<feature type="transmembrane region" description="Helical" evidence="1">
    <location>
        <begin position="80"/>
        <end position="97"/>
    </location>
</feature>
<comment type="caution">
    <text evidence="2">The sequence shown here is derived from an EMBL/GenBank/DDBJ whole genome shotgun (WGS) entry which is preliminary data.</text>
</comment>
<keyword evidence="1" id="KW-1133">Transmembrane helix</keyword>
<dbReference type="AlphaFoldDB" id="A0A8S1P5J9"/>
<feature type="transmembrane region" description="Helical" evidence="1">
    <location>
        <begin position="50"/>
        <end position="68"/>
    </location>
</feature>
<sequence>MEPHISIFQDLESNNKLKFLGVQLILGFQLIHYFYFCFRTYKKQSSFFNQIGPTMILKTCLILSFYILFKKIKYSSDEFIMGHLIIGIIFQIGVLLYEKQFAQIVYQFTIMVQYSYFVQQMTDDSIRFLCQATQYTQSLVFIYHLYQMIKNKNGTTLSPLQLKLHILESMLQITISLTEKYDIISNGAGIVYLLSSMFCLRVQKELFQFQEKKVSGKQKSQ</sequence>
<proteinExistence type="predicted"/>
<protein>
    <recommendedName>
        <fullName evidence="4">Transmembrane protein</fullName>
    </recommendedName>
</protein>